<dbReference type="Pfam" id="PF16970">
    <property type="entry name" value="FimA"/>
    <property type="match status" value="1"/>
</dbReference>
<dbReference type="InterPro" id="IPR039458">
    <property type="entry name" value="FimA-like"/>
</dbReference>
<dbReference type="SUPFAM" id="SSF49401">
    <property type="entry name" value="Bacterial adhesins"/>
    <property type="match status" value="1"/>
</dbReference>
<evidence type="ECO:0000256" key="4">
    <source>
        <dbReference type="ARBA" id="ARBA00023263"/>
    </source>
</evidence>
<dbReference type="PANTHER" id="PTHR33420:SF3">
    <property type="entry name" value="FIMBRIAL SUBUNIT ELFA"/>
    <property type="match status" value="1"/>
</dbReference>
<name>A0ABT4YS33_9VIBR</name>
<dbReference type="InterPro" id="IPR008966">
    <property type="entry name" value="Adhesion_dom_sf"/>
</dbReference>
<gene>
    <name evidence="6" type="ORF">PGX00_12080</name>
</gene>
<evidence type="ECO:0000256" key="3">
    <source>
        <dbReference type="ARBA" id="ARBA00022729"/>
    </source>
</evidence>
<accession>A0ABT4YS33</accession>
<keyword evidence="4" id="KW-0281">Fimbrium</keyword>
<dbReference type="RefSeq" id="WP_272136746.1">
    <property type="nucleotide sequence ID" value="NZ_JAQLOI010000001.1"/>
</dbReference>
<protein>
    <submittedName>
        <fullName evidence="6">Fimbrial protein</fullName>
    </submittedName>
</protein>
<evidence type="ECO:0000313" key="6">
    <source>
        <dbReference type="EMBL" id="MDB1124351.1"/>
    </source>
</evidence>
<dbReference type="InterPro" id="IPR050263">
    <property type="entry name" value="Bact_Fimbrial_Adh_Pro"/>
</dbReference>
<feature type="chain" id="PRO_5045368300" evidence="5">
    <location>
        <begin position="23"/>
        <end position="185"/>
    </location>
</feature>
<dbReference type="PANTHER" id="PTHR33420">
    <property type="entry name" value="FIMBRIAL SUBUNIT ELFA-RELATED"/>
    <property type="match status" value="1"/>
</dbReference>
<feature type="signal peptide" evidence="5">
    <location>
        <begin position="1"/>
        <end position="22"/>
    </location>
</feature>
<reference evidence="6 7" key="1">
    <citation type="submission" date="2023-01" db="EMBL/GenBank/DDBJ databases">
        <title>Vibrio sp. KJ40-1 sp.nov, isolated from marine algae.</title>
        <authorList>
            <person name="Butt M."/>
            <person name="Kim J.M.J."/>
            <person name="Jeon C.O.C."/>
        </authorList>
    </citation>
    <scope>NUCLEOTIDE SEQUENCE [LARGE SCALE GENOMIC DNA]</scope>
    <source>
        <strain evidence="6 7">KJ40-1</strain>
    </source>
</reference>
<proteinExistence type="inferred from homology"/>
<evidence type="ECO:0000256" key="2">
    <source>
        <dbReference type="ARBA" id="ARBA00006671"/>
    </source>
</evidence>
<evidence type="ECO:0000313" key="7">
    <source>
        <dbReference type="Proteomes" id="UP001210678"/>
    </source>
</evidence>
<evidence type="ECO:0000256" key="1">
    <source>
        <dbReference type="ARBA" id="ARBA00004561"/>
    </source>
</evidence>
<organism evidence="6 7">
    <name type="scientific">Vibrio algarum</name>
    <dbReference type="NCBI Taxonomy" id="3020714"/>
    <lineage>
        <taxon>Bacteria</taxon>
        <taxon>Pseudomonadati</taxon>
        <taxon>Pseudomonadota</taxon>
        <taxon>Gammaproteobacteria</taxon>
        <taxon>Vibrionales</taxon>
        <taxon>Vibrionaceae</taxon>
        <taxon>Vibrio</taxon>
    </lineage>
</organism>
<dbReference type="Proteomes" id="UP001210678">
    <property type="component" value="Unassembled WGS sequence"/>
</dbReference>
<dbReference type="EMBL" id="JAQLOI010000001">
    <property type="protein sequence ID" value="MDB1124351.1"/>
    <property type="molecule type" value="Genomic_DNA"/>
</dbReference>
<dbReference type="InterPro" id="IPR036937">
    <property type="entry name" value="Adhesion_dom_fimbrial_sf"/>
</dbReference>
<sequence>MKKIIPLVSIIALPMVALTAQANSGTITFAGKITASTCTVVVDGQGADATITLPTVSKDLLKADGDTAGKTHFNIVMSKCTLGGTPADTKVSTYFEAGSTVDVSTGFLINSGSATKVALRLTDGTTNAAIKAGSESQTSNNTFATAAGASGAATASLPYAVEYIASGASTAGTVASSVTYNIMYK</sequence>
<comment type="subcellular location">
    <subcellularLocation>
        <location evidence="1">Fimbrium</location>
    </subcellularLocation>
</comment>
<comment type="similarity">
    <text evidence="2">Belongs to the fimbrial protein family.</text>
</comment>
<comment type="caution">
    <text evidence="6">The sequence shown here is derived from an EMBL/GenBank/DDBJ whole genome shotgun (WGS) entry which is preliminary data.</text>
</comment>
<dbReference type="Gene3D" id="2.60.40.1090">
    <property type="entry name" value="Fimbrial-type adhesion domain"/>
    <property type="match status" value="1"/>
</dbReference>
<keyword evidence="7" id="KW-1185">Reference proteome</keyword>
<evidence type="ECO:0000256" key="5">
    <source>
        <dbReference type="SAM" id="SignalP"/>
    </source>
</evidence>
<keyword evidence="3 5" id="KW-0732">Signal</keyword>